<keyword evidence="1" id="KW-0472">Membrane</keyword>
<reference evidence="2 3" key="1">
    <citation type="submission" date="2016-10" db="EMBL/GenBank/DDBJ databases">
        <authorList>
            <person name="de Groot N.N."/>
        </authorList>
    </citation>
    <scope>NUCLEOTIDE SEQUENCE [LARGE SCALE GENOMIC DNA]</scope>
    <source>
        <strain evidence="2 3">NLAE-zl-G339</strain>
    </source>
</reference>
<name>A0A1H3YS73_9BACE</name>
<dbReference type="EMBL" id="FNRP01000002">
    <property type="protein sequence ID" value="SEA14257.1"/>
    <property type="molecule type" value="Genomic_DNA"/>
</dbReference>
<feature type="transmembrane region" description="Helical" evidence="1">
    <location>
        <begin position="6"/>
        <end position="28"/>
    </location>
</feature>
<accession>A0A1H3YS73</accession>
<gene>
    <name evidence="2" type="ORF">SAMN04487924_102336</name>
</gene>
<proteinExistence type="predicted"/>
<evidence type="ECO:0000313" key="2">
    <source>
        <dbReference type="EMBL" id="SEA14257.1"/>
    </source>
</evidence>
<evidence type="ECO:0000313" key="3">
    <source>
        <dbReference type="Proteomes" id="UP000183040"/>
    </source>
</evidence>
<dbReference type="AlphaFoldDB" id="A0A1H3YS73"/>
<evidence type="ECO:0000256" key="1">
    <source>
        <dbReference type="SAM" id="Phobius"/>
    </source>
</evidence>
<keyword evidence="1" id="KW-0812">Transmembrane</keyword>
<protein>
    <submittedName>
        <fullName evidence="2">Uncharacterized protein</fullName>
    </submittedName>
</protein>
<dbReference type="Proteomes" id="UP000183040">
    <property type="component" value="Unassembled WGS sequence"/>
</dbReference>
<organism evidence="2 3">
    <name type="scientific">Bacteroides xylanisolvens</name>
    <dbReference type="NCBI Taxonomy" id="371601"/>
    <lineage>
        <taxon>Bacteria</taxon>
        <taxon>Pseudomonadati</taxon>
        <taxon>Bacteroidota</taxon>
        <taxon>Bacteroidia</taxon>
        <taxon>Bacteroidales</taxon>
        <taxon>Bacteroidaceae</taxon>
        <taxon>Bacteroides</taxon>
    </lineage>
</organism>
<sequence length="30" mass="3337">MSNLNLQVSILYLAPMFFIGVQIVTISINP</sequence>
<keyword evidence="1" id="KW-1133">Transmembrane helix</keyword>